<keyword evidence="3" id="KW-1185">Reference proteome</keyword>
<accession>A0A848LLF7</accession>
<comment type="caution">
    <text evidence="2">The sequence shown here is derived from an EMBL/GenBank/DDBJ whole genome shotgun (WGS) entry which is preliminary data.</text>
</comment>
<dbReference type="Proteomes" id="UP000518300">
    <property type="component" value="Unassembled WGS sequence"/>
</dbReference>
<gene>
    <name evidence="2" type="ORF">HG543_27150</name>
</gene>
<proteinExistence type="predicted"/>
<dbReference type="InterPro" id="IPR056133">
    <property type="entry name" value="DUF7716"/>
</dbReference>
<name>A0A848LLF7_9BACT</name>
<reference evidence="2 3" key="1">
    <citation type="submission" date="2020-04" db="EMBL/GenBank/DDBJ databases">
        <title>Draft genome of Pyxidicoccus fallax type strain.</title>
        <authorList>
            <person name="Whitworth D.E."/>
        </authorList>
    </citation>
    <scope>NUCLEOTIDE SEQUENCE [LARGE SCALE GENOMIC DNA]</scope>
    <source>
        <strain evidence="2 3">DSM 14698</strain>
    </source>
</reference>
<sequence>MSEPRFETLGAVLKDIQNRNWLHSLYGATRPPWTADTLCVVLERDTYSEEVPEFARRHSLRDVLSVHQAQGIVENARRQLAEPGVDELVQAFNYYFKKDAFIRFTER</sequence>
<evidence type="ECO:0000313" key="2">
    <source>
        <dbReference type="EMBL" id="NMO18512.1"/>
    </source>
</evidence>
<dbReference type="Pfam" id="PF24832">
    <property type="entry name" value="DUF7716"/>
    <property type="match status" value="1"/>
</dbReference>
<dbReference type="RefSeq" id="WP_169347778.1">
    <property type="nucleotide sequence ID" value="NZ_JABBJJ010000140.1"/>
</dbReference>
<dbReference type="EMBL" id="JABBJJ010000140">
    <property type="protein sequence ID" value="NMO18512.1"/>
    <property type="molecule type" value="Genomic_DNA"/>
</dbReference>
<evidence type="ECO:0000313" key="3">
    <source>
        <dbReference type="Proteomes" id="UP000518300"/>
    </source>
</evidence>
<feature type="domain" description="DUF7716" evidence="1">
    <location>
        <begin position="8"/>
        <end position="104"/>
    </location>
</feature>
<organism evidence="2 3">
    <name type="scientific">Pyxidicoccus fallax</name>
    <dbReference type="NCBI Taxonomy" id="394095"/>
    <lineage>
        <taxon>Bacteria</taxon>
        <taxon>Pseudomonadati</taxon>
        <taxon>Myxococcota</taxon>
        <taxon>Myxococcia</taxon>
        <taxon>Myxococcales</taxon>
        <taxon>Cystobacterineae</taxon>
        <taxon>Myxococcaceae</taxon>
        <taxon>Pyxidicoccus</taxon>
    </lineage>
</organism>
<dbReference type="AlphaFoldDB" id="A0A848LLF7"/>
<protein>
    <recommendedName>
        <fullName evidence="1">DUF7716 domain-containing protein</fullName>
    </recommendedName>
</protein>
<evidence type="ECO:0000259" key="1">
    <source>
        <dbReference type="Pfam" id="PF24832"/>
    </source>
</evidence>